<organism evidence="1 2">
    <name type="scientific">Brassica cretica</name>
    <name type="common">Mustard</name>
    <dbReference type="NCBI Taxonomy" id="69181"/>
    <lineage>
        <taxon>Eukaryota</taxon>
        <taxon>Viridiplantae</taxon>
        <taxon>Streptophyta</taxon>
        <taxon>Embryophyta</taxon>
        <taxon>Tracheophyta</taxon>
        <taxon>Spermatophyta</taxon>
        <taxon>Magnoliopsida</taxon>
        <taxon>eudicotyledons</taxon>
        <taxon>Gunneridae</taxon>
        <taxon>Pentapetalae</taxon>
        <taxon>rosids</taxon>
        <taxon>malvids</taxon>
        <taxon>Brassicales</taxon>
        <taxon>Brassicaceae</taxon>
        <taxon>Brassiceae</taxon>
        <taxon>Brassica</taxon>
    </lineage>
</organism>
<gene>
    <name evidence="1" type="ORF">DY000_02009194</name>
</gene>
<name>A0ABQ7C0L6_BRACR</name>
<protein>
    <submittedName>
        <fullName evidence="1">Uncharacterized protein</fullName>
    </submittedName>
</protein>
<sequence length="85" mass="9260">MEAMVAMNKAVVPINGGAYGGGGGDMVVKKVTVALLVNVCVDIVDVVGRVVDEDQWLSWSMCVWILLMWSEELWMKISSSVVVLM</sequence>
<evidence type="ECO:0000313" key="2">
    <source>
        <dbReference type="Proteomes" id="UP000266723"/>
    </source>
</evidence>
<proteinExistence type="predicted"/>
<keyword evidence="2" id="KW-1185">Reference proteome</keyword>
<evidence type="ECO:0000313" key="1">
    <source>
        <dbReference type="EMBL" id="KAF3545182.1"/>
    </source>
</evidence>
<dbReference type="Proteomes" id="UP000266723">
    <property type="component" value="Unassembled WGS sequence"/>
</dbReference>
<dbReference type="EMBL" id="QGKV02000832">
    <property type="protein sequence ID" value="KAF3545182.1"/>
    <property type="molecule type" value="Genomic_DNA"/>
</dbReference>
<accession>A0ABQ7C0L6</accession>
<reference evidence="1 2" key="1">
    <citation type="journal article" date="2020" name="BMC Genomics">
        <title>Intraspecific diversification of the crop wild relative Brassica cretica Lam. using demographic model selection.</title>
        <authorList>
            <person name="Kioukis A."/>
            <person name="Michalopoulou V.A."/>
            <person name="Briers L."/>
            <person name="Pirintsos S."/>
            <person name="Studholme D.J."/>
            <person name="Pavlidis P."/>
            <person name="Sarris P.F."/>
        </authorList>
    </citation>
    <scope>NUCLEOTIDE SEQUENCE [LARGE SCALE GENOMIC DNA]</scope>
    <source>
        <strain evidence="2">cv. PFS-1207/04</strain>
    </source>
</reference>
<comment type="caution">
    <text evidence="1">The sequence shown here is derived from an EMBL/GenBank/DDBJ whole genome shotgun (WGS) entry which is preliminary data.</text>
</comment>